<name>A0A1M5MU70_9BRAD</name>
<feature type="domain" description="BON" evidence="3">
    <location>
        <begin position="156"/>
        <end position="223"/>
    </location>
</feature>
<feature type="domain" description="CBS" evidence="4">
    <location>
        <begin position="7"/>
        <end position="65"/>
    </location>
</feature>
<dbReference type="Pfam" id="PF00571">
    <property type="entry name" value="CBS"/>
    <property type="match status" value="2"/>
</dbReference>
<accession>A0A1M5MU70</accession>
<reference evidence="5 6" key="1">
    <citation type="submission" date="2016-11" db="EMBL/GenBank/DDBJ databases">
        <authorList>
            <person name="Jaros S."/>
            <person name="Januszkiewicz K."/>
            <person name="Wedrychowicz H."/>
        </authorList>
    </citation>
    <scope>NUCLEOTIDE SEQUENCE [LARGE SCALE GENOMIC DNA]</scope>
    <source>
        <strain evidence="5 6">GAS138</strain>
    </source>
</reference>
<dbReference type="RefSeq" id="WP_079601653.1">
    <property type="nucleotide sequence ID" value="NZ_LT670817.1"/>
</dbReference>
<protein>
    <submittedName>
        <fullName evidence="5">CBS domain-containing protein</fullName>
    </submittedName>
</protein>
<dbReference type="Proteomes" id="UP000189796">
    <property type="component" value="Chromosome I"/>
</dbReference>
<evidence type="ECO:0000256" key="2">
    <source>
        <dbReference type="PROSITE-ProRule" id="PRU00703"/>
    </source>
</evidence>
<proteinExistence type="predicted"/>
<organism evidence="5 6">
    <name type="scientific">Bradyrhizobium erythrophlei</name>
    <dbReference type="NCBI Taxonomy" id="1437360"/>
    <lineage>
        <taxon>Bacteria</taxon>
        <taxon>Pseudomonadati</taxon>
        <taxon>Pseudomonadota</taxon>
        <taxon>Alphaproteobacteria</taxon>
        <taxon>Hyphomicrobiales</taxon>
        <taxon>Nitrobacteraceae</taxon>
        <taxon>Bradyrhizobium</taxon>
    </lineage>
</organism>
<dbReference type="PROSITE" id="PS50914">
    <property type="entry name" value="BON"/>
    <property type="match status" value="1"/>
</dbReference>
<dbReference type="PIRSF" id="PIRSF036990">
    <property type="entry name" value="UCP036990_CBS_BON"/>
    <property type="match status" value="1"/>
</dbReference>
<keyword evidence="1 2" id="KW-0129">CBS domain</keyword>
<evidence type="ECO:0000313" key="5">
    <source>
        <dbReference type="EMBL" id="SHG80343.1"/>
    </source>
</evidence>
<dbReference type="SUPFAM" id="SSF54631">
    <property type="entry name" value="CBS-domain pair"/>
    <property type="match status" value="1"/>
</dbReference>
<dbReference type="EMBL" id="LT670817">
    <property type="protein sequence ID" value="SHG80343.1"/>
    <property type="molecule type" value="Genomic_DNA"/>
</dbReference>
<dbReference type="Gene3D" id="3.30.1340.30">
    <property type="match status" value="1"/>
</dbReference>
<dbReference type="InterPro" id="IPR007055">
    <property type="entry name" value="BON_dom"/>
</dbReference>
<feature type="domain" description="CBS" evidence="4">
    <location>
        <begin position="94"/>
        <end position="150"/>
    </location>
</feature>
<dbReference type="CDD" id="cd04586">
    <property type="entry name" value="CBS_pair_BON_assoc"/>
    <property type="match status" value="1"/>
</dbReference>
<evidence type="ECO:0000313" key="6">
    <source>
        <dbReference type="Proteomes" id="UP000189796"/>
    </source>
</evidence>
<dbReference type="InterPro" id="IPR046342">
    <property type="entry name" value="CBS_dom_sf"/>
</dbReference>
<dbReference type="Gene3D" id="3.10.580.10">
    <property type="entry name" value="CBS-domain"/>
    <property type="match status" value="1"/>
</dbReference>
<dbReference type="InterPro" id="IPR051257">
    <property type="entry name" value="Diverse_CBS-Domain"/>
</dbReference>
<dbReference type="InterPro" id="IPR000644">
    <property type="entry name" value="CBS_dom"/>
</dbReference>
<evidence type="ECO:0000259" key="4">
    <source>
        <dbReference type="PROSITE" id="PS51371"/>
    </source>
</evidence>
<sequence>MRAHQIMTRQVITVATGAPIVEAANTMLQNHISGLPVVDKAGKLVGIVSQGDFIRRAEIGTQRKRGRWLKLLLGPGKVASDFVHERGRKVGEIMTLDPCTVTEDATLEDVVQLMEQKNVKRLPVLRGDQLVGIVTRSNLLQAVAGLARDIPDPTADDDHIRNHIITSIEKTDWGPFGLGVIVRNGNVHLSGVITNERSRQAAIVAVENVSGVRKVHDHLCWVEPMSGMYLNSQEDETLLRAN</sequence>
<dbReference type="InterPro" id="IPR017080">
    <property type="entry name" value="UCP036990_CBS_BON"/>
</dbReference>
<evidence type="ECO:0000259" key="3">
    <source>
        <dbReference type="PROSITE" id="PS50914"/>
    </source>
</evidence>
<dbReference type="Pfam" id="PF04972">
    <property type="entry name" value="BON"/>
    <property type="match status" value="1"/>
</dbReference>
<dbReference type="PROSITE" id="PS51371">
    <property type="entry name" value="CBS"/>
    <property type="match status" value="2"/>
</dbReference>
<dbReference type="OrthoDB" id="9783590at2"/>
<dbReference type="AlphaFoldDB" id="A0A1M5MU70"/>
<dbReference type="PANTHER" id="PTHR43080:SF26">
    <property type="entry name" value="REGULATORY PROTEIN"/>
    <property type="match status" value="1"/>
</dbReference>
<dbReference type="PANTHER" id="PTHR43080">
    <property type="entry name" value="CBS DOMAIN-CONTAINING PROTEIN CBSX3, MITOCHONDRIAL"/>
    <property type="match status" value="1"/>
</dbReference>
<evidence type="ECO:0000256" key="1">
    <source>
        <dbReference type="ARBA" id="ARBA00023122"/>
    </source>
</evidence>
<dbReference type="SMART" id="SM00116">
    <property type="entry name" value="CBS"/>
    <property type="match status" value="2"/>
</dbReference>
<gene>
    <name evidence="5" type="ORF">SAMN05443248_2709</name>
</gene>